<reference evidence="3 4" key="1">
    <citation type="submission" date="2024-03" db="EMBL/GenBank/DDBJ databases">
        <authorList>
            <person name="Gkanogiannis A."/>
            <person name="Becerra Lopez-Lavalle L."/>
        </authorList>
    </citation>
    <scope>NUCLEOTIDE SEQUENCE [LARGE SCALE GENOMIC DNA]</scope>
</reference>
<dbReference type="PANTHER" id="PTHR47859:SF1">
    <property type="entry name" value="PENTATRICOPEPTIDE REPEAT-CONTAINING PROTEIN"/>
    <property type="match status" value="1"/>
</dbReference>
<feature type="repeat" description="PPR" evidence="2">
    <location>
        <begin position="603"/>
        <end position="637"/>
    </location>
</feature>
<dbReference type="InterPro" id="IPR011990">
    <property type="entry name" value="TPR-like_helical_dom_sf"/>
</dbReference>
<dbReference type="PROSITE" id="PS51375">
    <property type="entry name" value="PPR"/>
    <property type="match status" value="3"/>
</dbReference>
<dbReference type="EMBL" id="OZ021735">
    <property type="protein sequence ID" value="CAK9309676.1"/>
    <property type="molecule type" value="Genomic_DNA"/>
</dbReference>
<dbReference type="NCBIfam" id="TIGR00756">
    <property type="entry name" value="PPR"/>
    <property type="match status" value="2"/>
</dbReference>
<keyword evidence="1" id="KW-0677">Repeat</keyword>
<dbReference type="Gene3D" id="1.25.40.10">
    <property type="entry name" value="Tetratricopeptide repeat domain"/>
    <property type="match status" value="4"/>
</dbReference>
<evidence type="ECO:0000313" key="4">
    <source>
        <dbReference type="Proteomes" id="UP001642487"/>
    </source>
</evidence>
<dbReference type="Pfam" id="PF13041">
    <property type="entry name" value="PPR_2"/>
    <property type="match status" value="1"/>
</dbReference>
<protein>
    <recommendedName>
        <fullName evidence="5">Pentatricopeptide repeat-containing protein</fullName>
    </recommendedName>
</protein>
<organism evidence="3 4">
    <name type="scientific">Citrullus colocynthis</name>
    <name type="common">colocynth</name>
    <dbReference type="NCBI Taxonomy" id="252529"/>
    <lineage>
        <taxon>Eukaryota</taxon>
        <taxon>Viridiplantae</taxon>
        <taxon>Streptophyta</taxon>
        <taxon>Embryophyta</taxon>
        <taxon>Tracheophyta</taxon>
        <taxon>Spermatophyta</taxon>
        <taxon>Magnoliopsida</taxon>
        <taxon>eudicotyledons</taxon>
        <taxon>Gunneridae</taxon>
        <taxon>Pentapetalae</taxon>
        <taxon>rosids</taxon>
        <taxon>fabids</taxon>
        <taxon>Cucurbitales</taxon>
        <taxon>Cucurbitaceae</taxon>
        <taxon>Benincaseae</taxon>
        <taxon>Citrullus</taxon>
    </lineage>
</organism>
<evidence type="ECO:0008006" key="5">
    <source>
        <dbReference type="Google" id="ProtNLM"/>
    </source>
</evidence>
<dbReference type="Pfam" id="PF01535">
    <property type="entry name" value="PPR"/>
    <property type="match status" value="2"/>
</dbReference>
<feature type="repeat" description="PPR" evidence="2">
    <location>
        <begin position="568"/>
        <end position="602"/>
    </location>
</feature>
<evidence type="ECO:0000256" key="1">
    <source>
        <dbReference type="ARBA" id="ARBA00022737"/>
    </source>
</evidence>
<keyword evidence="4" id="KW-1185">Reference proteome</keyword>
<dbReference type="InterPro" id="IPR002885">
    <property type="entry name" value="PPR_rpt"/>
</dbReference>
<proteinExistence type="predicted"/>
<accession>A0ABP0XND5</accession>
<dbReference type="Proteomes" id="UP001642487">
    <property type="component" value="Chromosome 1"/>
</dbReference>
<evidence type="ECO:0000313" key="3">
    <source>
        <dbReference type="EMBL" id="CAK9309676.1"/>
    </source>
</evidence>
<name>A0ABP0XND5_9ROSI</name>
<sequence length="822" mass="92180">MHRLSSRLGSIAGSICRFRPHEHVRKQDASKLVFHRALLISKGSENLGNGAKSTMFMQKQIVDALLLGDRSSASNLLMDLGQEKHSLTADSFVHILSYCAMSPDPLFVMETWKIMEERGIFLNNKCSLLMIEALCKGGYFDEAFGLISFLAESHVMFPVLPVYNCFLRACAKSQSTVHVSQCLDLMDHRMVGKNEATYSVLLELAVCQKSLSSVHEIWTDFVKNYSPSVLSLRKFIWSYTRLGDVKSAYTALQKMVALATGPAGGKLRSLELDIPIPSRTEFHRNDLNFEENGSSADELFCKKMVPSNGDVGRISGNGMKCGEVESGPLTLPNNYRSSFVKKVLSWSFNDAIHACALTRNCGLAEQLMQQMHELGLQPSCHTFDGFVRSVVSERGFSDGMKILKTMQQRKLKPYDSTLAAVSISCSKALELDLAEALLEEISACPHGGPFHAYFSACDTMDQPERAMRMFVKMKQMDVLPDVKTYELLFSLFGNVNAPYEEGNRLSQVDAAKRIRMIEMDMEKHGIQHSHASMMNLLKALGTEGMTKELLQYLNVAENLFYYNNTCLGTQVYDAVLHSLVKSKEIHMAIKLFNNMKHSGFFPEAATFEIMLDCCCVMGCLKSAFALLSMMIRSGFCPGVLTYTSLIKIVLRFERFDDALNLLDQASSEGIELDVTIMNTIMKEACVKLRIDVIEFLVEKMNREKIQPDPSTCCAVFSTYVNLGYHSTAMEALQVLSMRMLCNNDDASPDMTEYVENFVVAEDAGADSRILEFFKGYEEFLSFALFNLRWSAMLGYSLCSSPSRSPWAMRLASSYDRPQNLIR</sequence>
<dbReference type="PANTHER" id="PTHR47859">
    <property type="entry name" value="PENTATRICOPEPTIDE REPEAT-CONTAINING PROTEIN"/>
    <property type="match status" value="1"/>
</dbReference>
<gene>
    <name evidence="3" type="ORF">CITCOLO1_LOCUS1259</name>
</gene>
<evidence type="ECO:0000256" key="2">
    <source>
        <dbReference type="PROSITE-ProRule" id="PRU00708"/>
    </source>
</evidence>
<feature type="repeat" description="PPR" evidence="2">
    <location>
        <begin position="638"/>
        <end position="672"/>
    </location>
</feature>